<comment type="caution">
    <text evidence="14">The sequence shown here is derived from an EMBL/GenBank/DDBJ whole genome shotgun (WGS) entry which is preliminary data.</text>
</comment>
<dbReference type="PROSITE" id="PS00108">
    <property type="entry name" value="PROTEIN_KINASE_ST"/>
    <property type="match status" value="1"/>
</dbReference>
<keyword evidence="15" id="KW-1185">Reference proteome</keyword>
<evidence type="ECO:0000256" key="1">
    <source>
        <dbReference type="ARBA" id="ARBA00008867"/>
    </source>
</evidence>
<dbReference type="InterPro" id="IPR050494">
    <property type="entry name" value="Ser_Thr_dual-spec_kinase"/>
</dbReference>
<accession>A0A836L1V2</accession>
<feature type="compositionally biased region" description="Polar residues" evidence="12">
    <location>
        <begin position="915"/>
        <end position="927"/>
    </location>
</feature>
<dbReference type="InterPro" id="IPR017441">
    <property type="entry name" value="Protein_kinase_ATP_BS"/>
</dbReference>
<sequence length="954" mass="104903">MHLEDGLGTSCASPISASKALHHFGDCLTAYEKTEILQYGTVYYAGQRCINKVKSPTDRYNNGYDTEEGEYVWCIKDHIAYRYEVLGELGGGAFGQVLKALDHANRSLVAVKLIRNQRRVLEQAEQEIRILQHVNDRDPKGLYGIVRMKDNFKFRGHICITYELLGANLYEYLKAKDFFPMSLSSIRSISARMLVTLTYLARENIIHGDLKPENILLRDNDPSAVKLVDLGSASFDTENVFMYIQSRFYRAPEVILEQKYGKAIDWWSFGCILCELANGDPVFSGEDEKDQLGCIMEYLGPPPVELVAASSPRRKREFFDEHHKPRSSTMQRGKQREPGSRSLARFLAVSEDDDFLSFVRLFLQWDPSQRATPREAMTHRWICDKFVFPTVSEERTPGLSSLAKENRCSPSGSLKACMPQTPSVALDAEDSTSATVGRFPIAPEVPLDSLCLTAARREAHRSALFPLPPTLRTVGASTGAFADADAVRAGTAPTSRNAPASTAARRAVLSTDTSRQWPPVRRRLIGRIQRGWPRRSIDMANVEIPGRVIASPSSLTLFNAPLSARVSSEKEVTRDLRVVVYTAPSATSFTRGTSMKGISAKPHMPSFAGGVLSPEVLSPSANCVVVTPPRRDAHSPEGEASPKALQRTATSCGAMSGECAGNGLKDTHASVLELHRKGESSKAEAETVDMFDRSAYSVLLNDFSRWPSTTGAVQSDEGLQESGGMSPRQEDHRSMPHEISRGLPIEQAIQERREYSINLDAASVSLRDGYYPASVRGTSRAEECVQHSELPPYGDGASASNPRELEVTLDFRHLAAKLSGSCVRSGSTRISLQSHGSSLHTSNGSLAAVVPFVTSEKTSQWRSTRIDMTSLRERGAADDCKGHQHMITESAAPLSVKHRVGPPSGMRLVPPRQMLGQQSLQSKQSVAGAQRGNVERSSTASTLRLPQLKWYSAP</sequence>
<evidence type="ECO:0000256" key="9">
    <source>
        <dbReference type="ARBA" id="ARBA00049308"/>
    </source>
</evidence>
<evidence type="ECO:0000256" key="6">
    <source>
        <dbReference type="ARBA" id="ARBA00022777"/>
    </source>
</evidence>
<dbReference type="KEGG" id="phet:94288326"/>
<organism evidence="14 15">
    <name type="scientific">Porcisia hertigi</name>
    <dbReference type="NCBI Taxonomy" id="2761500"/>
    <lineage>
        <taxon>Eukaryota</taxon>
        <taxon>Discoba</taxon>
        <taxon>Euglenozoa</taxon>
        <taxon>Kinetoplastea</taxon>
        <taxon>Metakinetoplastina</taxon>
        <taxon>Trypanosomatida</taxon>
        <taxon>Trypanosomatidae</taxon>
        <taxon>Leishmaniinae</taxon>
        <taxon>Porcisia</taxon>
    </lineage>
</organism>
<evidence type="ECO:0000256" key="8">
    <source>
        <dbReference type="ARBA" id="ARBA00049003"/>
    </source>
</evidence>
<feature type="binding site" evidence="11">
    <location>
        <position position="112"/>
    </location>
    <ligand>
        <name>ATP</name>
        <dbReference type="ChEBI" id="CHEBI:30616"/>
    </ligand>
</feature>
<evidence type="ECO:0000256" key="4">
    <source>
        <dbReference type="ARBA" id="ARBA00022679"/>
    </source>
</evidence>
<keyword evidence="3" id="KW-0723">Serine/threonine-protein kinase</keyword>
<dbReference type="PROSITE" id="PS00107">
    <property type="entry name" value="PROTEIN_KINASE_ATP"/>
    <property type="match status" value="1"/>
</dbReference>
<evidence type="ECO:0000256" key="5">
    <source>
        <dbReference type="ARBA" id="ARBA00022741"/>
    </source>
</evidence>
<dbReference type="GO" id="GO:0005524">
    <property type="term" value="F:ATP binding"/>
    <property type="evidence" value="ECO:0007669"/>
    <property type="project" value="UniProtKB-UniRule"/>
</dbReference>
<dbReference type="Pfam" id="PF00069">
    <property type="entry name" value="Pkinase"/>
    <property type="match status" value="1"/>
</dbReference>
<dbReference type="GeneID" id="94288326"/>
<protein>
    <recommendedName>
        <fullName evidence="2">dual-specificity kinase</fullName>
        <ecNumber evidence="2">2.7.12.1</ecNumber>
    </recommendedName>
</protein>
<dbReference type="SUPFAM" id="SSF56112">
    <property type="entry name" value="Protein kinase-like (PK-like)"/>
    <property type="match status" value="1"/>
</dbReference>
<feature type="region of interest" description="Disordered" evidence="12">
    <location>
        <begin position="915"/>
        <end position="940"/>
    </location>
</feature>
<dbReference type="InterPro" id="IPR008271">
    <property type="entry name" value="Ser/Thr_kinase_AS"/>
</dbReference>
<comment type="catalytic activity">
    <reaction evidence="8">
        <text>L-seryl-[protein] + ATP = O-phospho-L-seryl-[protein] + ADP + H(+)</text>
        <dbReference type="Rhea" id="RHEA:17989"/>
        <dbReference type="Rhea" id="RHEA-COMP:9863"/>
        <dbReference type="Rhea" id="RHEA-COMP:11604"/>
        <dbReference type="ChEBI" id="CHEBI:15378"/>
        <dbReference type="ChEBI" id="CHEBI:29999"/>
        <dbReference type="ChEBI" id="CHEBI:30616"/>
        <dbReference type="ChEBI" id="CHEBI:83421"/>
        <dbReference type="ChEBI" id="CHEBI:456216"/>
        <dbReference type="EC" id="2.7.12.1"/>
    </reaction>
</comment>
<evidence type="ECO:0000256" key="12">
    <source>
        <dbReference type="SAM" id="MobiDB-lite"/>
    </source>
</evidence>
<dbReference type="EC" id="2.7.12.1" evidence="2"/>
<dbReference type="InterPro" id="IPR000719">
    <property type="entry name" value="Prot_kinase_dom"/>
</dbReference>
<dbReference type="OrthoDB" id="9332038at2759"/>
<evidence type="ECO:0000256" key="3">
    <source>
        <dbReference type="ARBA" id="ARBA00022527"/>
    </source>
</evidence>
<comment type="catalytic activity">
    <reaction evidence="9">
        <text>L-threonyl-[protein] + ATP = O-phospho-L-threonyl-[protein] + ADP + H(+)</text>
        <dbReference type="Rhea" id="RHEA:46608"/>
        <dbReference type="Rhea" id="RHEA-COMP:11060"/>
        <dbReference type="Rhea" id="RHEA-COMP:11605"/>
        <dbReference type="ChEBI" id="CHEBI:15378"/>
        <dbReference type="ChEBI" id="CHEBI:30013"/>
        <dbReference type="ChEBI" id="CHEBI:30616"/>
        <dbReference type="ChEBI" id="CHEBI:61977"/>
        <dbReference type="ChEBI" id="CHEBI:456216"/>
        <dbReference type="EC" id="2.7.12.1"/>
    </reaction>
</comment>
<comment type="catalytic activity">
    <reaction evidence="10">
        <text>L-tyrosyl-[protein] + ATP = O-phospho-L-tyrosyl-[protein] + ADP + H(+)</text>
        <dbReference type="Rhea" id="RHEA:10596"/>
        <dbReference type="Rhea" id="RHEA-COMP:10136"/>
        <dbReference type="Rhea" id="RHEA-COMP:20101"/>
        <dbReference type="ChEBI" id="CHEBI:15378"/>
        <dbReference type="ChEBI" id="CHEBI:30616"/>
        <dbReference type="ChEBI" id="CHEBI:46858"/>
        <dbReference type="ChEBI" id="CHEBI:61978"/>
        <dbReference type="ChEBI" id="CHEBI:456216"/>
        <dbReference type="EC" id="2.7.12.1"/>
    </reaction>
</comment>
<dbReference type="AlphaFoldDB" id="A0A836L1V2"/>
<dbReference type="GO" id="GO:0004712">
    <property type="term" value="F:protein serine/threonine/tyrosine kinase activity"/>
    <property type="evidence" value="ECO:0007669"/>
    <property type="project" value="UniProtKB-EC"/>
</dbReference>
<keyword evidence="4" id="KW-0808">Transferase</keyword>
<dbReference type="GO" id="GO:0005856">
    <property type="term" value="C:cytoskeleton"/>
    <property type="evidence" value="ECO:0007669"/>
    <property type="project" value="TreeGrafter"/>
</dbReference>
<evidence type="ECO:0000313" key="14">
    <source>
        <dbReference type="EMBL" id="KAG5495154.1"/>
    </source>
</evidence>
<dbReference type="InterPro" id="IPR042521">
    <property type="entry name" value="DYRK"/>
</dbReference>
<evidence type="ECO:0000259" key="13">
    <source>
        <dbReference type="PROSITE" id="PS50011"/>
    </source>
</evidence>
<keyword evidence="7 11" id="KW-0067">ATP-binding</keyword>
<dbReference type="InterPro" id="IPR011009">
    <property type="entry name" value="Kinase-like_dom_sf"/>
</dbReference>
<gene>
    <name evidence="14" type="ORF">JKF63_02208</name>
</gene>
<feature type="region of interest" description="Disordered" evidence="12">
    <location>
        <begin position="318"/>
        <end position="339"/>
    </location>
</feature>
<name>A0A836L1V2_9TRYP</name>
<dbReference type="PANTHER" id="PTHR24058">
    <property type="entry name" value="DUAL SPECIFICITY PROTEIN KINASE"/>
    <property type="match status" value="1"/>
</dbReference>
<dbReference type="PROSITE" id="PS50011">
    <property type="entry name" value="PROTEIN_KINASE_DOM"/>
    <property type="match status" value="1"/>
</dbReference>
<dbReference type="RefSeq" id="XP_067754406.1">
    <property type="nucleotide sequence ID" value="XM_067898249.1"/>
</dbReference>
<dbReference type="GO" id="GO:0005737">
    <property type="term" value="C:cytoplasm"/>
    <property type="evidence" value="ECO:0007669"/>
    <property type="project" value="TreeGrafter"/>
</dbReference>
<feature type="domain" description="Protein kinase" evidence="13">
    <location>
        <begin position="83"/>
        <end position="382"/>
    </location>
</feature>
<dbReference type="Gene3D" id="3.30.10.30">
    <property type="entry name" value="DYRK"/>
    <property type="match status" value="1"/>
</dbReference>
<feature type="region of interest" description="Disordered" evidence="12">
    <location>
        <begin position="629"/>
        <end position="648"/>
    </location>
</feature>
<evidence type="ECO:0000256" key="11">
    <source>
        <dbReference type="PROSITE-ProRule" id="PRU10141"/>
    </source>
</evidence>
<evidence type="ECO:0000313" key="15">
    <source>
        <dbReference type="Proteomes" id="UP000674318"/>
    </source>
</evidence>
<dbReference type="PANTHER" id="PTHR24058:SF22">
    <property type="entry name" value="DUAL SPECIFICITY TYROSINE-PHOSPHORYLATION-REGULATED KINASE 4"/>
    <property type="match status" value="1"/>
</dbReference>
<dbReference type="EMBL" id="JAFJZO010000033">
    <property type="protein sequence ID" value="KAG5495154.1"/>
    <property type="molecule type" value="Genomic_DNA"/>
</dbReference>
<keyword evidence="6" id="KW-0418">Kinase</keyword>
<dbReference type="Proteomes" id="UP000674318">
    <property type="component" value="Unassembled WGS sequence"/>
</dbReference>
<evidence type="ECO:0000256" key="7">
    <source>
        <dbReference type="ARBA" id="ARBA00022840"/>
    </source>
</evidence>
<dbReference type="Gene3D" id="1.10.510.10">
    <property type="entry name" value="Transferase(Phosphotransferase) domain 1"/>
    <property type="match status" value="1"/>
</dbReference>
<dbReference type="SMART" id="SM00220">
    <property type="entry name" value="S_TKc"/>
    <property type="match status" value="1"/>
</dbReference>
<feature type="region of interest" description="Disordered" evidence="12">
    <location>
        <begin position="710"/>
        <end position="735"/>
    </location>
</feature>
<dbReference type="CDD" id="cd14210">
    <property type="entry name" value="PKc_DYRK"/>
    <property type="match status" value="1"/>
</dbReference>
<keyword evidence="5 11" id="KW-0547">Nucleotide-binding</keyword>
<comment type="similarity">
    <text evidence="1">Belongs to the protein kinase superfamily. CMGC Ser/Thr protein kinase family. MNB/DYRK subfamily.</text>
</comment>
<dbReference type="GO" id="GO:0004674">
    <property type="term" value="F:protein serine/threonine kinase activity"/>
    <property type="evidence" value="ECO:0007669"/>
    <property type="project" value="UniProtKB-KW"/>
</dbReference>
<proteinExistence type="inferred from homology"/>
<dbReference type="Gene3D" id="3.30.200.20">
    <property type="entry name" value="Phosphorylase Kinase, domain 1"/>
    <property type="match status" value="1"/>
</dbReference>
<evidence type="ECO:0000256" key="10">
    <source>
        <dbReference type="ARBA" id="ARBA00051680"/>
    </source>
</evidence>
<evidence type="ECO:0000256" key="2">
    <source>
        <dbReference type="ARBA" id="ARBA00013203"/>
    </source>
</evidence>
<reference evidence="14 15" key="1">
    <citation type="submission" date="2021-02" db="EMBL/GenBank/DDBJ databases">
        <title>Porcisia hertigi Genome sequencing and assembly.</title>
        <authorList>
            <person name="Almutairi H."/>
            <person name="Gatherer D."/>
        </authorList>
    </citation>
    <scope>NUCLEOTIDE SEQUENCE [LARGE SCALE GENOMIC DNA]</scope>
    <source>
        <strain evidence="14 15">C119</strain>
    </source>
</reference>